<proteinExistence type="predicted"/>
<dbReference type="AlphaFoldDB" id="A0A0E9UKX5"/>
<evidence type="ECO:0000313" key="1">
    <source>
        <dbReference type="EMBL" id="JAH66447.1"/>
    </source>
</evidence>
<organism evidence="1">
    <name type="scientific">Anguilla anguilla</name>
    <name type="common">European freshwater eel</name>
    <name type="synonym">Muraena anguilla</name>
    <dbReference type="NCBI Taxonomy" id="7936"/>
    <lineage>
        <taxon>Eukaryota</taxon>
        <taxon>Metazoa</taxon>
        <taxon>Chordata</taxon>
        <taxon>Craniata</taxon>
        <taxon>Vertebrata</taxon>
        <taxon>Euteleostomi</taxon>
        <taxon>Actinopterygii</taxon>
        <taxon>Neopterygii</taxon>
        <taxon>Teleostei</taxon>
        <taxon>Anguilliformes</taxon>
        <taxon>Anguillidae</taxon>
        <taxon>Anguilla</taxon>
    </lineage>
</organism>
<dbReference type="EMBL" id="GBXM01042130">
    <property type="protein sequence ID" value="JAH66447.1"/>
    <property type="molecule type" value="Transcribed_RNA"/>
</dbReference>
<protein>
    <submittedName>
        <fullName evidence="1">Uncharacterized protein</fullName>
    </submittedName>
</protein>
<name>A0A0E9UKX5_ANGAN</name>
<reference evidence="1" key="2">
    <citation type="journal article" date="2015" name="Fish Shellfish Immunol.">
        <title>Early steps in the European eel (Anguilla anguilla)-Vibrio vulnificus interaction in the gills: Role of the RtxA13 toxin.</title>
        <authorList>
            <person name="Callol A."/>
            <person name="Pajuelo D."/>
            <person name="Ebbesson L."/>
            <person name="Teles M."/>
            <person name="MacKenzie S."/>
            <person name="Amaro C."/>
        </authorList>
    </citation>
    <scope>NUCLEOTIDE SEQUENCE</scope>
</reference>
<reference evidence="1" key="1">
    <citation type="submission" date="2014-11" db="EMBL/GenBank/DDBJ databases">
        <authorList>
            <person name="Amaro Gonzalez C."/>
        </authorList>
    </citation>
    <scope>NUCLEOTIDE SEQUENCE</scope>
</reference>
<accession>A0A0E9UKX5</accession>
<sequence>MQLCITMVLHRLGHPVKYFCKEKDL</sequence>